<evidence type="ECO:0008006" key="3">
    <source>
        <dbReference type="Google" id="ProtNLM"/>
    </source>
</evidence>
<evidence type="ECO:0000313" key="1">
    <source>
        <dbReference type="EMBL" id="OCA89029.1"/>
    </source>
</evidence>
<dbReference type="Pfam" id="PF14070">
    <property type="entry name" value="YjfB_motility"/>
    <property type="match status" value="1"/>
</dbReference>
<dbReference type="AlphaFoldDB" id="A0A1B9AYR8"/>
<dbReference type="InterPro" id="IPR025906">
    <property type="entry name" value="YjfB_motility"/>
</dbReference>
<comment type="caution">
    <text evidence="1">The sequence shown here is derived from an EMBL/GenBank/DDBJ whole genome shotgun (WGS) entry which is preliminary data.</text>
</comment>
<protein>
    <recommendedName>
        <fullName evidence="3">Motility protein</fullName>
    </recommendedName>
</protein>
<accession>A0A1B9AYR8</accession>
<reference evidence="2" key="1">
    <citation type="submission" date="2016-05" db="EMBL/GenBank/DDBJ databases">
        <authorList>
            <person name="Liu B."/>
            <person name="Wang J."/>
            <person name="Zhu Y."/>
            <person name="Liu G."/>
            <person name="Chen Q."/>
            <person name="Chen Z."/>
            <person name="Lan J."/>
            <person name="Che J."/>
            <person name="Ge C."/>
            <person name="Shi H."/>
            <person name="Pan Z."/>
            <person name="Liu X."/>
        </authorList>
    </citation>
    <scope>NUCLEOTIDE SEQUENCE [LARGE SCALE GENOMIC DNA]</scope>
    <source>
        <strain evidence="2">FJAT-27215</strain>
    </source>
</reference>
<keyword evidence="2" id="KW-1185">Reference proteome</keyword>
<organism evidence="1 2">
    <name type="scientific">Pseudobacillus wudalianchiensis</name>
    <dbReference type="NCBI Taxonomy" id="1743143"/>
    <lineage>
        <taxon>Bacteria</taxon>
        <taxon>Bacillati</taxon>
        <taxon>Bacillota</taxon>
        <taxon>Bacilli</taxon>
        <taxon>Bacillales</taxon>
        <taxon>Bacillaceae</taxon>
        <taxon>Pseudobacillus</taxon>
    </lineage>
</organism>
<dbReference type="EMBL" id="MAYT01000012">
    <property type="protein sequence ID" value="OCA89029.1"/>
    <property type="molecule type" value="Genomic_DNA"/>
</dbReference>
<dbReference type="RefSeq" id="WP_065410341.1">
    <property type="nucleotide sequence ID" value="NZ_MAYT01000012.1"/>
</dbReference>
<proteinExistence type="predicted"/>
<sequence>MDIAFMSIALSQGQVQQQASISVMKMVMGEAKQQGEDLQRLMGTGNAVAIQRAAQPHLGGTIDLKG</sequence>
<gene>
    <name evidence="1" type="ORF">A8F95_06340</name>
</gene>
<dbReference type="Proteomes" id="UP000092578">
    <property type="component" value="Unassembled WGS sequence"/>
</dbReference>
<name>A0A1B9AYR8_9BACI</name>
<evidence type="ECO:0000313" key="2">
    <source>
        <dbReference type="Proteomes" id="UP000092578"/>
    </source>
</evidence>